<dbReference type="SUPFAM" id="SSF56954">
    <property type="entry name" value="Outer membrane efflux proteins (OEP)"/>
    <property type="match status" value="1"/>
</dbReference>
<keyword evidence="3" id="KW-0732">Signal</keyword>
<dbReference type="Proteomes" id="UP001595453">
    <property type="component" value="Unassembled WGS sequence"/>
</dbReference>
<comment type="similarity">
    <text evidence="1">Belongs to the outer membrane factor (OMF) (TC 1.B.17) family.</text>
</comment>
<feature type="coiled-coil region" evidence="2">
    <location>
        <begin position="181"/>
        <end position="215"/>
    </location>
</feature>
<dbReference type="RefSeq" id="WP_377120874.1">
    <property type="nucleotide sequence ID" value="NZ_JBHRSD010000006.1"/>
</dbReference>
<dbReference type="EMBL" id="JBHRSD010000006">
    <property type="protein sequence ID" value="MFC3031544.1"/>
    <property type="molecule type" value="Genomic_DNA"/>
</dbReference>
<feature type="signal peptide" evidence="3">
    <location>
        <begin position="1"/>
        <end position="25"/>
    </location>
</feature>
<protein>
    <submittedName>
        <fullName evidence="4">TolC family protein</fullName>
    </submittedName>
</protein>
<dbReference type="Pfam" id="PF02321">
    <property type="entry name" value="OEP"/>
    <property type="match status" value="1"/>
</dbReference>
<dbReference type="Gene3D" id="1.20.1600.10">
    <property type="entry name" value="Outer membrane efflux proteins (OEP)"/>
    <property type="match status" value="1"/>
</dbReference>
<organism evidence="4 5">
    <name type="scientific">Pseudoalteromonas fenneropenaei</name>
    <dbReference type="NCBI Taxonomy" id="1737459"/>
    <lineage>
        <taxon>Bacteria</taxon>
        <taxon>Pseudomonadati</taxon>
        <taxon>Pseudomonadota</taxon>
        <taxon>Gammaproteobacteria</taxon>
        <taxon>Alteromonadales</taxon>
        <taxon>Pseudoalteromonadaceae</taxon>
        <taxon>Pseudoalteromonas</taxon>
    </lineage>
</organism>
<feature type="chain" id="PRO_5045769699" evidence="3">
    <location>
        <begin position="26"/>
        <end position="440"/>
    </location>
</feature>
<comment type="caution">
    <text evidence="4">The sequence shown here is derived from an EMBL/GenBank/DDBJ whole genome shotgun (WGS) entry which is preliminary data.</text>
</comment>
<keyword evidence="2" id="KW-0175">Coiled coil</keyword>
<evidence type="ECO:0000256" key="1">
    <source>
        <dbReference type="ARBA" id="ARBA00007613"/>
    </source>
</evidence>
<evidence type="ECO:0000256" key="3">
    <source>
        <dbReference type="SAM" id="SignalP"/>
    </source>
</evidence>
<sequence length="440" mass="48503">MMKSVFKMPLLAIALAGFYSQASLAVTLPLSDVIATAQQHDLWQQSANLKAKALAARSTAANTQPDPTVSLGLMNLPTDGFAFNQEAMTQLKIGVNQMFARGDSLQHAQQQLLAEAGQVNWQQAERSAQVALQVTELWLDAVRAKRAMALVVENKALFAEMLAITKASYASALGKTRQQDVIRAELELLQLDERIAQEQQKLETATARLASWLQANTPGAEPVAISIPSDFPKLSLTHGNAFNAQPQLVALLQQHPALHALQQGQKRAEQGIKLAEAQYQPQWGVNASYAYRDDAPTGMSRSDFLSVGVSFDVPLFTQNRQDQWRDAALAEAEMSKTQIQLQLKAMLGQVYAEYANLKRLYERQQRFNSQLLTQSQDQAEATLTAYTHDDGEFSEVVRARSNVLQLQLAELNIHADALKSVAKLNYFLDPNVGQFTGAKP</sequence>
<accession>A0ABV7CG37</accession>
<keyword evidence="5" id="KW-1185">Reference proteome</keyword>
<evidence type="ECO:0000313" key="5">
    <source>
        <dbReference type="Proteomes" id="UP001595453"/>
    </source>
</evidence>
<dbReference type="InterPro" id="IPR003423">
    <property type="entry name" value="OMP_efflux"/>
</dbReference>
<dbReference type="PANTHER" id="PTHR30203">
    <property type="entry name" value="OUTER MEMBRANE CATION EFFLUX PROTEIN"/>
    <property type="match status" value="1"/>
</dbReference>
<dbReference type="PANTHER" id="PTHR30203:SF24">
    <property type="entry name" value="BLR4935 PROTEIN"/>
    <property type="match status" value="1"/>
</dbReference>
<name>A0ABV7CG37_9GAMM</name>
<dbReference type="InterPro" id="IPR010131">
    <property type="entry name" value="MdtP/NodT-like"/>
</dbReference>
<evidence type="ECO:0000256" key="2">
    <source>
        <dbReference type="SAM" id="Coils"/>
    </source>
</evidence>
<reference evidence="5" key="1">
    <citation type="journal article" date="2019" name="Int. J. Syst. Evol. Microbiol.">
        <title>The Global Catalogue of Microorganisms (GCM) 10K type strain sequencing project: providing services to taxonomists for standard genome sequencing and annotation.</title>
        <authorList>
            <consortium name="The Broad Institute Genomics Platform"/>
            <consortium name="The Broad Institute Genome Sequencing Center for Infectious Disease"/>
            <person name="Wu L."/>
            <person name="Ma J."/>
        </authorList>
    </citation>
    <scope>NUCLEOTIDE SEQUENCE [LARGE SCALE GENOMIC DNA]</scope>
    <source>
        <strain evidence="5">KCTC 42730</strain>
    </source>
</reference>
<proteinExistence type="inferred from homology"/>
<evidence type="ECO:0000313" key="4">
    <source>
        <dbReference type="EMBL" id="MFC3031544.1"/>
    </source>
</evidence>
<gene>
    <name evidence="4" type="ORF">ACFOEE_03275</name>
</gene>